<comment type="subcellular location">
    <subcellularLocation>
        <location evidence="1">Nucleus</location>
    </subcellularLocation>
</comment>
<dbReference type="InterPro" id="IPR015300">
    <property type="entry name" value="DNA-bd_pseudobarrel_sf"/>
</dbReference>
<accession>A0A565C9B6</accession>
<reference evidence="9" key="1">
    <citation type="submission" date="2019-07" db="EMBL/GenBank/DDBJ databases">
        <authorList>
            <person name="Dittberner H."/>
        </authorList>
    </citation>
    <scope>NUCLEOTIDE SEQUENCE [LARGE SCALE GENOMIC DNA]</scope>
</reference>
<dbReference type="SMART" id="SM01019">
    <property type="entry name" value="B3"/>
    <property type="match status" value="1"/>
</dbReference>
<dbReference type="InterPro" id="IPR039218">
    <property type="entry name" value="REM_fam"/>
</dbReference>
<feature type="region of interest" description="Disordered" evidence="7">
    <location>
        <begin position="144"/>
        <end position="167"/>
    </location>
</feature>
<evidence type="ECO:0000313" key="10">
    <source>
        <dbReference type="Proteomes" id="UP000489600"/>
    </source>
</evidence>
<dbReference type="PROSITE" id="PS50863">
    <property type="entry name" value="B3"/>
    <property type="match status" value="1"/>
</dbReference>
<dbReference type="SUPFAM" id="SSF101936">
    <property type="entry name" value="DNA-binding pseudobarrel domain"/>
    <property type="match status" value="2"/>
</dbReference>
<keyword evidence="2" id="KW-0677">Repeat</keyword>
<dbReference type="Gene3D" id="2.40.330.10">
    <property type="entry name" value="DNA-binding pseudobarrel domain"/>
    <property type="match status" value="2"/>
</dbReference>
<dbReference type="FunFam" id="2.40.330.10:FF:000009">
    <property type="entry name" value="Transcriptional factor B3 family protein"/>
    <property type="match status" value="1"/>
</dbReference>
<dbReference type="GO" id="GO:0003677">
    <property type="term" value="F:DNA binding"/>
    <property type="evidence" value="ECO:0007669"/>
    <property type="project" value="UniProtKB-KW"/>
</dbReference>
<keyword evidence="10" id="KW-1185">Reference proteome</keyword>
<evidence type="ECO:0000256" key="5">
    <source>
        <dbReference type="ARBA" id="ARBA00023163"/>
    </source>
</evidence>
<dbReference type="GO" id="GO:0005634">
    <property type="term" value="C:nucleus"/>
    <property type="evidence" value="ECO:0007669"/>
    <property type="project" value="UniProtKB-SubCell"/>
</dbReference>
<dbReference type="InterPro" id="IPR003340">
    <property type="entry name" value="B3_DNA-bd"/>
</dbReference>
<dbReference type="AlphaFoldDB" id="A0A565C9B6"/>
<dbReference type="PANTHER" id="PTHR31674:SF96">
    <property type="entry name" value="B3 DOMAIN-CONTAINING PROTEIN REM-LIKE 3-RELATED"/>
    <property type="match status" value="1"/>
</dbReference>
<evidence type="ECO:0000256" key="2">
    <source>
        <dbReference type="ARBA" id="ARBA00022737"/>
    </source>
</evidence>
<evidence type="ECO:0000256" key="1">
    <source>
        <dbReference type="ARBA" id="ARBA00004123"/>
    </source>
</evidence>
<proteinExistence type="predicted"/>
<sequence>MTNPSLYSPNKPHFFQPLLPGFTNHLVCSVSLSLSDQSCFCSNSSCMLFQDIPVAFVLKHFEGSSQGKTAELRSDASEITWKVKIDRRRISDGWQDFALAHDLRVGDIVVFRHEGELVFHVSPLGPSFCEIHYGEDCDEEDKIEKVSRKKKRPETEADPHSPDQSSFVATVTASNLRRGTLYLPKAFVMSNGLMKKVEIVLMNEEGESSTIDFRHEAYSGRFYIRRG</sequence>
<feature type="domain" description="TF-B3" evidence="8">
    <location>
        <begin position="52"/>
        <end position="127"/>
    </location>
</feature>
<dbReference type="Pfam" id="PF02362">
    <property type="entry name" value="B3"/>
    <property type="match status" value="2"/>
</dbReference>
<evidence type="ECO:0000259" key="8">
    <source>
        <dbReference type="PROSITE" id="PS50863"/>
    </source>
</evidence>
<keyword evidence="6" id="KW-0539">Nucleus</keyword>
<dbReference type="PANTHER" id="PTHR31674">
    <property type="entry name" value="B3 DOMAIN-CONTAINING PROTEIN REM-LIKE 3-RELATED"/>
    <property type="match status" value="1"/>
</dbReference>
<name>A0A565C9B6_9BRAS</name>
<dbReference type="OrthoDB" id="1109907at2759"/>
<dbReference type="Proteomes" id="UP000489600">
    <property type="component" value="Unassembled WGS sequence"/>
</dbReference>
<dbReference type="CDD" id="cd10017">
    <property type="entry name" value="B3_DNA"/>
    <property type="match status" value="2"/>
</dbReference>
<keyword evidence="4" id="KW-0238">DNA-binding</keyword>
<evidence type="ECO:0000256" key="6">
    <source>
        <dbReference type="ARBA" id="ARBA00023242"/>
    </source>
</evidence>
<gene>
    <name evidence="9" type="ORF">ANE_LOCUS20661</name>
</gene>
<comment type="caution">
    <text evidence="9">The sequence shown here is derived from an EMBL/GenBank/DDBJ whole genome shotgun (WGS) entry which is preliminary data.</text>
</comment>
<organism evidence="9 10">
    <name type="scientific">Arabis nemorensis</name>
    <dbReference type="NCBI Taxonomy" id="586526"/>
    <lineage>
        <taxon>Eukaryota</taxon>
        <taxon>Viridiplantae</taxon>
        <taxon>Streptophyta</taxon>
        <taxon>Embryophyta</taxon>
        <taxon>Tracheophyta</taxon>
        <taxon>Spermatophyta</taxon>
        <taxon>Magnoliopsida</taxon>
        <taxon>eudicotyledons</taxon>
        <taxon>Gunneridae</taxon>
        <taxon>Pentapetalae</taxon>
        <taxon>rosids</taxon>
        <taxon>malvids</taxon>
        <taxon>Brassicales</taxon>
        <taxon>Brassicaceae</taxon>
        <taxon>Arabideae</taxon>
        <taxon>Arabis</taxon>
    </lineage>
</organism>
<evidence type="ECO:0000313" key="9">
    <source>
        <dbReference type="EMBL" id="VVB10217.1"/>
    </source>
</evidence>
<evidence type="ECO:0000256" key="4">
    <source>
        <dbReference type="ARBA" id="ARBA00023125"/>
    </source>
</evidence>
<keyword evidence="3" id="KW-0805">Transcription regulation</keyword>
<keyword evidence="5" id="KW-0804">Transcription</keyword>
<evidence type="ECO:0000256" key="7">
    <source>
        <dbReference type="SAM" id="MobiDB-lite"/>
    </source>
</evidence>
<evidence type="ECO:0000256" key="3">
    <source>
        <dbReference type="ARBA" id="ARBA00023015"/>
    </source>
</evidence>
<dbReference type="EMBL" id="CABITT030000007">
    <property type="protein sequence ID" value="VVB10217.1"/>
    <property type="molecule type" value="Genomic_DNA"/>
</dbReference>
<protein>
    <recommendedName>
        <fullName evidence="8">TF-B3 domain-containing protein</fullName>
    </recommendedName>
</protein>